<dbReference type="RefSeq" id="WP_092880136.1">
    <property type="nucleotide sequence ID" value="NZ_FOOI01000001.1"/>
</dbReference>
<dbReference type="InterPro" id="IPR013149">
    <property type="entry name" value="ADH-like_C"/>
</dbReference>
<evidence type="ECO:0000256" key="2">
    <source>
        <dbReference type="ARBA" id="ARBA00022723"/>
    </source>
</evidence>
<comment type="caution">
    <text evidence="8">The sequence shown here is derived from an EMBL/GenBank/DDBJ whole genome shotgun (WGS) entry which is preliminary data.</text>
</comment>
<keyword evidence="4" id="KW-0560">Oxidoreductase</keyword>
<dbReference type="Pfam" id="PF08240">
    <property type="entry name" value="ADH_N"/>
    <property type="match status" value="1"/>
</dbReference>
<dbReference type="SMART" id="SM00829">
    <property type="entry name" value="PKS_ER"/>
    <property type="match status" value="1"/>
</dbReference>
<feature type="compositionally biased region" description="Basic and acidic residues" evidence="6">
    <location>
        <begin position="24"/>
        <end position="34"/>
    </location>
</feature>
<dbReference type="InterPro" id="IPR020843">
    <property type="entry name" value="ER"/>
</dbReference>
<dbReference type="InterPro" id="IPR050129">
    <property type="entry name" value="Zn_alcohol_dh"/>
</dbReference>
<proteinExistence type="inferred from homology"/>
<dbReference type="Gene3D" id="3.90.180.10">
    <property type="entry name" value="Medium-chain alcohol dehydrogenases, catalytic domain"/>
    <property type="match status" value="1"/>
</dbReference>
<keyword evidence="2 5" id="KW-0479">Metal-binding</keyword>
<dbReference type="PANTHER" id="PTHR43401">
    <property type="entry name" value="L-THREONINE 3-DEHYDROGENASE"/>
    <property type="match status" value="1"/>
</dbReference>
<evidence type="ECO:0000259" key="7">
    <source>
        <dbReference type="SMART" id="SM00829"/>
    </source>
</evidence>
<keyword evidence="3 5" id="KW-0862">Zinc</keyword>
<protein>
    <submittedName>
        <fullName evidence="8">Threonine dehydrogenase-like Zn-dependent dehydrogenase</fullName>
    </submittedName>
</protein>
<dbReference type="Pfam" id="PF00107">
    <property type="entry name" value="ADH_zinc_N"/>
    <property type="match status" value="1"/>
</dbReference>
<gene>
    <name evidence="8" type="ORF">FHR37_000044</name>
</gene>
<organism evidence="8 9">
    <name type="scientific">Actinopolymorpha cephalotaxi</name>
    <dbReference type="NCBI Taxonomy" id="504797"/>
    <lineage>
        <taxon>Bacteria</taxon>
        <taxon>Bacillati</taxon>
        <taxon>Actinomycetota</taxon>
        <taxon>Actinomycetes</taxon>
        <taxon>Propionibacteriales</taxon>
        <taxon>Actinopolymorphaceae</taxon>
        <taxon>Actinopolymorpha</taxon>
    </lineage>
</organism>
<dbReference type="InterPro" id="IPR013154">
    <property type="entry name" value="ADH-like_N"/>
</dbReference>
<comment type="similarity">
    <text evidence="5">Belongs to the zinc-containing alcohol dehydrogenase family.</text>
</comment>
<evidence type="ECO:0000256" key="1">
    <source>
        <dbReference type="ARBA" id="ARBA00001947"/>
    </source>
</evidence>
<dbReference type="InterPro" id="IPR011032">
    <property type="entry name" value="GroES-like_sf"/>
</dbReference>
<dbReference type="SUPFAM" id="SSF51735">
    <property type="entry name" value="NAD(P)-binding Rossmann-fold domains"/>
    <property type="match status" value="1"/>
</dbReference>
<evidence type="ECO:0000313" key="8">
    <source>
        <dbReference type="EMBL" id="NYH81193.1"/>
    </source>
</evidence>
<feature type="domain" description="Enoyl reductase (ER)" evidence="7">
    <location>
        <begin position="24"/>
        <end position="350"/>
    </location>
</feature>
<dbReference type="PROSITE" id="PS00059">
    <property type="entry name" value="ADH_ZINC"/>
    <property type="match status" value="1"/>
</dbReference>
<comment type="cofactor">
    <cofactor evidence="1 5">
        <name>Zn(2+)</name>
        <dbReference type="ChEBI" id="CHEBI:29105"/>
    </cofactor>
</comment>
<evidence type="ECO:0000313" key="9">
    <source>
        <dbReference type="Proteomes" id="UP000533017"/>
    </source>
</evidence>
<name>A0ABX2RWC6_9ACTN</name>
<reference evidence="8 9" key="1">
    <citation type="submission" date="2020-07" db="EMBL/GenBank/DDBJ databases">
        <title>Sequencing the genomes of 1000 actinobacteria strains.</title>
        <authorList>
            <person name="Klenk H.-P."/>
        </authorList>
    </citation>
    <scope>NUCLEOTIDE SEQUENCE [LARGE SCALE GENOMIC DNA]</scope>
    <source>
        <strain evidence="8 9">DSM 45117</strain>
    </source>
</reference>
<evidence type="ECO:0000256" key="6">
    <source>
        <dbReference type="SAM" id="MobiDB-lite"/>
    </source>
</evidence>
<dbReference type="InterPro" id="IPR036291">
    <property type="entry name" value="NAD(P)-bd_dom_sf"/>
</dbReference>
<dbReference type="SUPFAM" id="SSF50129">
    <property type="entry name" value="GroES-like"/>
    <property type="match status" value="1"/>
</dbReference>
<dbReference type="InterPro" id="IPR002328">
    <property type="entry name" value="ADH_Zn_CS"/>
</dbReference>
<dbReference type="Proteomes" id="UP000533017">
    <property type="component" value="Unassembled WGS sequence"/>
</dbReference>
<evidence type="ECO:0000256" key="3">
    <source>
        <dbReference type="ARBA" id="ARBA00022833"/>
    </source>
</evidence>
<dbReference type="EMBL" id="JACBZA010000001">
    <property type="protein sequence ID" value="NYH81193.1"/>
    <property type="molecule type" value="Genomic_DNA"/>
</dbReference>
<keyword evidence="9" id="KW-1185">Reference proteome</keyword>
<dbReference type="PANTHER" id="PTHR43401:SF2">
    <property type="entry name" value="L-THREONINE 3-DEHYDROGENASE"/>
    <property type="match status" value="1"/>
</dbReference>
<accession>A0ABX2RWC6</accession>
<evidence type="ECO:0000256" key="5">
    <source>
        <dbReference type="RuleBase" id="RU361277"/>
    </source>
</evidence>
<dbReference type="Gene3D" id="3.40.50.720">
    <property type="entry name" value="NAD(P)-binding Rossmann-like Domain"/>
    <property type="match status" value="1"/>
</dbReference>
<evidence type="ECO:0000256" key="4">
    <source>
        <dbReference type="ARBA" id="ARBA00023002"/>
    </source>
</evidence>
<feature type="region of interest" description="Disordered" evidence="6">
    <location>
        <begin position="1"/>
        <end position="38"/>
    </location>
</feature>
<sequence length="352" mass="36114">MASTTATTAGEPIPEANPSVVVRGPDDFGVEERPLTPPGPGEVLVRVGAAGICGSDVELFAGTRPAAYVSYPVVPGHEWSGTVAALGDGVDWLRAGDPVVAQGFRNCGRCPRCREGATNLCEAGYAETGFTHSGAFSSFVLVPARLVHQLNADADLEAAALLEPSACVVEGILAAAPAVGARIAVVGTGTLSLVACQVLAAYSPRELVLIGDSPGGRELGTTWGATRCVSNAEAVEAGWTCDADVVVEAGSRQTSAKAALNAARRGATVVLEGIPGGPAEGDLTDIVLKHLRVQGVFGASAKAWEHVVGMFNAGLLDLRPLISHRYAVADVGAALSTLRERPADLRKVLLRP</sequence>